<evidence type="ECO:0000256" key="4">
    <source>
        <dbReference type="ARBA" id="ARBA00022989"/>
    </source>
</evidence>
<evidence type="ECO:0000256" key="3">
    <source>
        <dbReference type="ARBA" id="ARBA00022692"/>
    </source>
</evidence>
<dbReference type="CDD" id="cd06581">
    <property type="entry name" value="TM_PBP1_LivM_like"/>
    <property type="match status" value="1"/>
</dbReference>
<dbReference type="GO" id="GO:0015658">
    <property type="term" value="F:branched-chain amino acid transmembrane transporter activity"/>
    <property type="evidence" value="ECO:0007669"/>
    <property type="project" value="InterPro"/>
</dbReference>
<comment type="subcellular location">
    <subcellularLocation>
        <location evidence="1">Cell membrane</location>
        <topology evidence="1">Multi-pass membrane protein</topology>
    </subcellularLocation>
</comment>
<dbReference type="Pfam" id="PF02653">
    <property type="entry name" value="BPD_transp_2"/>
    <property type="match status" value="1"/>
</dbReference>
<feature type="transmembrane region" description="Helical" evidence="6">
    <location>
        <begin position="206"/>
        <end position="225"/>
    </location>
</feature>
<name>A0A446CYW5_9BURK</name>
<evidence type="ECO:0000313" key="7">
    <source>
        <dbReference type="EMBL" id="SSW73043.1"/>
    </source>
</evidence>
<dbReference type="InterPro" id="IPR043428">
    <property type="entry name" value="LivM-like"/>
</dbReference>
<feature type="transmembrane region" description="Helical" evidence="6">
    <location>
        <begin position="282"/>
        <end position="306"/>
    </location>
</feature>
<protein>
    <recommendedName>
        <fullName evidence="9">High-affinity branched-chain amino acid transport system permease protein LivH</fullName>
    </recommendedName>
</protein>
<keyword evidence="2" id="KW-1003">Cell membrane</keyword>
<feature type="transmembrane region" description="Helical" evidence="6">
    <location>
        <begin position="32"/>
        <end position="49"/>
    </location>
</feature>
<proteinExistence type="predicted"/>
<dbReference type="RefSeq" id="WP_129530841.1">
    <property type="nucleotide sequence ID" value="NZ_UFQB01000044.1"/>
</dbReference>
<feature type="transmembrane region" description="Helical" evidence="6">
    <location>
        <begin position="152"/>
        <end position="174"/>
    </location>
</feature>
<evidence type="ECO:0000256" key="6">
    <source>
        <dbReference type="SAM" id="Phobius"/>
    </source>
</evidence>
<dbReference type="Proteomes" id="UP000289184">
    <property type="component" value="Unassembled WGS sequence"/>
</dbReference>
<gene>
    <name evidence="7" type="ORF">AGI3411_05854</name>
</gene>
<sequence>MKTYFKTTAPACLPLLLLAALPLIAPSLRPLATMAMAISFCALGLLLLLRAGQVSFGHALYFACGAYAAAFGARHVSADALAAIAMAVLSSAALGAILGLILSRYRDIFYAMLNLAFSMVGFTLMLKLYGLTGGSDGLPVRIQSLAGVPLEVGAFGWALFYTALIMLAVALLVVTRYLNSPPGQALAALKTNETRLEYLGISGRQVLYLGHVFSAALAGLGGAIAAMGTGHVTPEMAYWSRSAEFVFIAVLGGIGNVLGALLGAVSFEAVRSAASAYAANSWQLIMGVVLVAIVLFAPTGLFGLGLRLFGRKEARQ</sequence>
<dbReference type="PANTHER" id="PTHR30482">
    <property type="entry name" value="HIGH-AFFINITY BRANCHED-CHAIN AMINO ACID TRANSPORT SYSTEM PERMEASE"/>
    <property type="match status" value="1"/>
</dbReference>
<reference evidence="7 8" key="1">
    <citation type="submission" date="2018-07" db="EMBL/GenBank/DDBJ databases">
        <authorList>
            <person name="Peeters C."/>
        </authorList>
    </citation>
    <scope>NUCLEOTIDE SEQUENCE [LARGE SCALE GENOMIC DNA]</scope>
    <source>
        <strain evidence="7 8">LMG 3411</strain>
    </source>
</reference>
<evidence type="ECO:0008006" key="9">
    <source>
        <dbReference type="Google" id="ProtNLM"/>
    </source>
</evidence>
<evidence type="ECO:0000256" key="1">
    <source>
        <dbReference type="ARBA" id="ARBA00004651"/>
    </source>
</evidence>
<dbReference type="EMBL" id="UFQB01000044">
    <property type="protein sequence ID" value="SSW73043.1"/>
    <property type="molecule type" value="Genomic_DNA"/>
</dbReference>
<evidence type="ECO:0000256" key="2">
    <source>
        <dbReference type="ARBA" id="ARBA00022475"/>
    </source>
</evidence>
<dbReference type="OrthoDB" id="9804361at2"/>
<dbReference type="GO" id="GO:0005886">
    <property type="term" value="C:plasma membrane"/>
    <property type="evidence" value="ECO:0007669"/>
    <property type="project" value="UniProtKB-SubCell"/>
</dbReference>
<accession>A0A446CYW5</accession>
<keyword evidence="3 6" id="KW-0812">Transmembrane</keyword>
<organism evidence="7 8">
    <name type="scientific">Achromobacter agilis</name>
    <dbReference type="NCBI Taxonomy" id="1353888"/>
    <lineage>
        <taxon>Bacteria</taxon>
        <taxon>Pseudomonadati</taxon>
        <taxon>Pseudomonadota</taxon>
        <taxon>Betaproteobacteria</taxon>
        <taxon>Burkholderiales</taxon>
        <taxon>Alcaligenaceae</taxon>
        <taxon>Achromobacter</taxon>
    </lineage>
</organism>
<keyword evidence="8" id="KW-1185">Reference proteome</keyword>
<evidence type="ECO:0000313" key="8">
    <source>
        <dbReference type="Proteomes" id="UP000289184"/>
    </source>
</evidence>
<feature type="transmembrane region" description="Helical" evidence="6">
    <location>
        <begin position="245"/>
        <end position="270"/>
    </location>
</feature>
<dbReference type="PANTHER" id="PTHR30482:SF17">
    <property type="entry name" value="ABC TRANSPORTER ATP-BINDING PROTEIN"/>
    <property type="match status" value="1"/>
</dbReference>
<feature type="transmembrane region" description="Helical" evidence="6">
    <location>
        <begin position="80"/>
        <end position="102"/>
    </location>
</feature>
<keyword evidence="4 6" id="KW-1133">Transmembrane helix</keyword>
<evidence type="ECO:0000256" key="5">
    <source>
        <dbReference type="ARBA" id="ARBA00023136"/>
    </source>
</evidence>
<keyword evidence="5 6" id="KW-0472">Membrane</keyword>
<feature type="transmembrane region" description="Helical" evidence="6">
    <location>
        <begin position="109"/>
        <end position="132"/>
    </location>
</feature>
<dbReference type="AlphaFoldDB" id="A0A446CYW5"/>
<dbReference type="InterPro" id="IPR001851">
    <property type="entry name" value="ABC_transp_permease"/>
</dbReference>
<feature type="transmembrane region" description="Helical" evidence="6">
    <location>
        <begin position="56"/>
        <end position="74"/>
    </location>
</feature>